<evidence type="ECO:0000313" key="2">
    <source>
        <dbReference type="EMBL" id="MBL4913231.1"/>
    </source>
</evidence>
<proteinExistence type="predicted"/>
<protein>
    <submittedName>
        <fullName evidence="2">GIY-YIG nuclease family protein</fullName>
    </submittedName>
</protein>
<feature type="domain" description="GIY-YIG" evidence="1">
    <location>
        <begin position="30"/>
        <end position="129"/>
    </location>
</feature>
<evidence type="ECO:0000259" key="1">
    <source>
        <dbReference type="PROSITE" id="PS50164"/>
    </source>
</evidence>
<reference evidence="2 3" key="1">
    <citation type="submission" date="2021-01" db="EMBL/GenBank/DDBJ databases">
        <title>Genome sequence of Shewanella schlegeliana JCM 11561.</title>
        <authorList>
            <person name="Zhang H."/>
            <person name="Li C."/>
        </authorList>
    </citation>
    <scope>NUCLEOTIDE SEQUENCE [LARGE SCALE GENOMIC DNA]</scope>
    <source>
        <strain evidence="2 3">JCM 11561</strain>
    </source>
</reference>
<dbReference type="SUPFAM" id="SSF82771">
    <property type="entry name" value="GIY-YIG endonuclease"/>
    <property type="match status" value="1"/>
</dbReference>
<organism evidence="2 3">
    <name type="scientific">Shewanella schlegeliana</name>
    <dbReference type="NCBI Taxonomy" id="190308"/>
    <lineage>
        <taxon>Bacteria</taxon>
        <taxon>Pseudomonadati</taxon>
        <taxon>Pseudomonadota</taxon>
        <taxon>Gammaproteobacteria</taxon>
        <taxon>Alteromonadales</taxon>
        <taxon>Shewanellaceae</taxon>
        <taxon>Shewanella</taxon>
    </lineage>
</organism>
<dbReference type="EMBL" id="JAESVD010000004">
    <property type="protein sequence ID" value="MBL4913231.1"/>
    <property type="molecule type" value="Genomic_DNA"/>
</dbReference>
<dbReference type="RefSeq" id="WP_202721503.1">
    <property type="nucleotide sequence ID" value="NZ_BPEX01000003.1"/>
</dbReference>
<comment type="caution">
    <text evidence="2">The sequence shown here is derived from an EMBL/GenBank/DDBJ whole genome shotgun (WGS) entry which is preliminary data.</text>
</comment>
<evidence type="ECO:0000313" key="3">
    <source>
        <dbReference type="Proteomes" id="UP000604898"/>
    </source>
</evidence>
<dbReference type="CDD" id="cd00719">
    <property type="entry name" value="GIY-YIG_SF"/>
    <property type="match status" value="1"/>
</dbReference>
<name>A0ABS1SXF0_9GAMM</name>
<dbReference type="InterPro" id="IPR035901">
    <property type="entry name" value="GIY-YIG_endonuc_sf"/>
</dbReference>
<gene>
    <name evidence="2" type="ORF">JMA39_08760</name>
</gene>
<dbReference type="PROSITE" id="PS50164">
    <property type="entry name" value="GIY_YIG"/>
    <property type="match status" value="1"/>
</dbReference>
<keyword evidence="3" id="KW-1185">Reference proteome</keyword>
<sequence>MRKYHLRWAEEWPDEIFDLYDEEWKSKFENQDGVYVLGSSDNTMFTYPWGSSPIFYIGKSVNLIKRLRSHRKGILQAAEDHNSKYFRPKNQYGAAFGADTAVFYLKDFDDLGKYESKMITDFYDTYGSIPVGNGAWPKSILTEDD</sequence>
<accession>A0ABS1SXF0</accession>
<dbReference type="Proteomes" id="UP000604898">
    <property type="component" value="Unassembled WGS sequence"/>
</dbReference>
<dbReference type="InterPro" id="IPR000305">
    <property type="entry name" value="GIY-YIG_endonuc"/>
</dbReference>